<sequence length="63" mass="7309">MANGIEDLKEKNKDCELNKIKPHEFTQWTNFQGREDAEMLEEKSAGWSALKSSKGDYDAWDED</sequence>
<dbReference type="AlphaFoldDB" id="A0A1T4PX92"/>
<evidence type="ECO:0000313" key="2">
    <source>
        <dbReference type="EMBL" id="SJZ96174.1"/>
    </source>
</evidence>
<dbReference type="Proteomes" id="UP000190395">
    <property type="component" value="Unassembled WGS sequence"/>
</dbReference>
<protein>
    <submittedName>
        <fullName evidence="2">Uncharacterized protein</fullName>
    </submittedName>
</protein>
<accession>A0A1T4PX92</accession>
<dbReference type="RefSeq" id="WP_078931486.1">
    <property type="nucleotide sequence ID" value="NZ_CAMCOW010000005.1"/>
</dbReference>
<dbReference type="GeneID" id="303367983"/>
<proteinExistence type="predicted"/>
<gene>
    <name evidence="2" type="ORF">SAMN02745152_01755</name>
</gene>
<reference evidence="2 3" key="1">
    <citation type="submission" date="2017-02" db="EMBL/GenBank/DDBJ databases">
        <authorList>
            <person name="Peterson S.W."/>
        </authorList>
    </citation>
    <scope>NUCLEOTIDE SEQUENCE [LARGE SCALE GENOMIC DNA]</scope>
    <source>
        <strain evidence="2 3">ATCC BAA-909</strain>
    </source>
</reference>
<dbReference type="OrthoDB" id="9989237at2"/>
<name>A0A1T4PX92_9SPIR</name>
<keyword evidence="3" id="KW-1185">Reference proteome</keyword>
<organism evidence="2 3">
    <name type="scientific">Treponema berlinense</name>
    <dbReference type="NCBI Taxonomy" id="225004"/>
    <lineage>
        <taxon>Bacteria</taxon>
        <taxon>Pseudomonadati</taxon>
        <taxon>Spirochaetota</taxon>
        <taxon>Spirochaetia</taxon>
        <taxon>Spirochaetales</taxon>
        <taxon>Treponemataceae</taxon>
        <taxon>Treponema</taxon>
    </lineage>
</organism>
<feature type="region of interest" description="Disordered" evidence="1">
    <location>
        <begin position="44"/>
        <end position="63"/>
    </location>
</feature>
<dbReference type="EMBL" id="FUXC01000011">
    <property type="protein sequence ID" value="SJZ96174.1"/>
    <property type="molecule type" value="Genomic_DNA"/>
</dbReference>
<evidence type="ECO:0000313" key="3">
    <source>
        <dbReference type="Proteomes" id="UP000190395"/>
    </source>
</evidence>
<evidence type="ECO:0000256" key="1">
    <source>
        <dbReference type="SAM" id="MobiDB-lite"/>
    </source>
</evidence>